<feature type="transmembrane region" description="Helical" evidence="1">
    <location>
        <begin position="44"/>
        <end position="64"/>
    </location>
</feature>
<protein>
    <submittedName>
        <fullName evidence="2">Uncharacterized protein</fullName>
    </submittedName>
</protein>
<dbReference type="Proteomes" id="UP000292085">
    <property type="component" value="Unassembled WGS sequence"/>
</dbReference>
<dbReference type="EMBL" id="SGIS01000037">
    <property type="protein sequence ID" value="RZF61142.1"/>
    <property type="molecule type" value="Genomic_DNA"/>
</dbReference>
<dbReference type="OrthoDB" id="7596650at2"/>
<name>A0A4Q6XU43_9SPHN</name>
<proteinExistence type="predicted"/>
<evidence type="ECO:0000256" key="1">
    <source>
        <dbReference type="SAM" id="Phobius"/>
    </source>
</evidence>
<evidence type="ECO:0000313" key="3">
    <source>
        <dbReference type="Proteomes" id="UP000292085"/>
    </source>
</evidence>
<evidence type="ECO:0000313" key="2">
    <source>
        <dbReference type="EMBL" id="RZF61142.1"/>
    </source>
</evidence>
<organism evidence="2 3">
    <name type="scientific">Sphingomonas populi</name>
    <dbReference type="NCBI Taxonomy" id="2484750"/>
    <lineage>
        <taxon>Bacteria</taxon>
        <taxon>Pseudomonadati</taxon>
        <taxon>Pseudomonadota</taxon>
        <taxon>Alphaproteobacteria</taxon>
        <taxon>Sphingomonadales</taxon>
        <taxon>Sphingomonadaceae</taxon>
        <taxon>Sphingomonas</taxon>
    </lineage>
</organism>
<gene>
    <name evidence="2" type="ORF">EWE75_19250</name>
</gene>
<dbReference type="AlphaFoldDB" id="A0A4Q6XU43"/>
<keyword evidence="1" id="KW-1133">Transmembrane helix</keyword>
<accession>A0A4Q6XU43</accession>
<comment type="caution">
    <text evidence="2">The sequence shown here is derived from an EMBL/GenBank/DDBJ whole genome shotgun (WGS) entry which is preliminary data.</text>
</comment>
<reference evidence="2 3" key="1">
    <citation type="submission" date="2019-02" db="EMBL/GenBank/DDBJ databases">
        <authorList>
            <person name="Li Y."/>
        </authorList>
    </citation>
    <scope>NUCLEOTIDE SEQUENCE [LARGE SCALE GENOMIC DNA]</scope>
    <source>
        <strain evidence="2 3">3-7</strain>
    </source>
</reference>
<keyword evidence="1" id="KW-0812">Transmembrane</keyword>
<sequence>MTIQDTLDALAGSTVHPGLAAIDGIVFSRIDATARASRQARRGMLIAICVATITGAAGAALPAARGVESSVMLVNTALAPSTLLGDLG</sequence>
<dbReference type="RefSeq" id="WP_130159732.1">
    <property type="nucleotide sequence ID" value="NZ_SGIS01000037.1"/>
</dbReference>
<keyword evidence="1" id="KW-0472">Membrane</keyword>
<keyword evidence="3" id="KW-1185">Reference proteome</keyword>